<reference evidence="2" key="1">
    <citation type="submission" date="2020-03" db="EMBL/GenBank/DDBJ databases">
        <authorList>
            <person name="Weist P."/>
        </authorList>
    </citation>
    <scope>NUCLEOTIDE SEQUENCE</scope>
</reference>
<evidence type="ECO:0000256" key="1">
    <source>
        <dbReference type="SAM" id="MobiDB-lite"/>
    </source>
</evidence>
<accession>A0A9N7U6V2</accession>
<dbReference type="AlphaFoldDB" id="A0A9N7U6V2"/>
<feature type="region of interest" description="Disordered" evidence="1">
    <location>
        <begin position="178"/>
        <end position="197"/>
    </location>
</feature>
<feature type="region of interest" description="Disordered" evidence="1">
    <location>
        <begin position="60"/>
        <end position="83"/>
    </location>
</feature>
<dbReference type="EMBL" id="CADEAL010000843">
    <property type="protein sequence ID" value="CAB1425885.1"/>
    <property type="molecule type" value="Genomic_DNA"/>
</dbReference>
<evidence type="ECO:0000313" key="2">
    <source>
        <dbReference type="EMBL" id="CAB1425885.1"/>
    </source>
</evidence>
<protein>
    <submittedName>
        <fullName evidence="2">Uncharacterized protein</fullName>
    </submittedName>
</protein>
<gene>
    <name evidence="2" type="ORF">PLEPLA_LOCUS13818</name>
</gene>
<evidence type="ECO:0000313" key="3">
    <source>
        <dbReference type="Proteomes" id="UP001153269"/>
    </source>
</evidence>
<sequence>MPSFLDEGTAEFDPATLPPSRHNLLKQEGPTWLNEDLQTCALSRTGGKERNRFVHFHRARDRDGGALQRRRESRDRRRAREAVTETPTKRGLFLANGRPVPAAEKPTLQPDFAANMGHCRDGKSEEAISQELLRSERDASTRLWLGRGVRGSAAPPQHGRSFAFLQQFVNMTLCPAEQKKGGPAHVSSPGMSLTLSG</sequence>
<keyword evidence="3" id="KW-1185">Reference proteome</keyword>
<organism evidence="2 3">
    <name type="scientific">Pleuronectes platessa</name>
    <name type="common">European plaice</name>
    <dbReference type="NCBI Taxonomy" id="8262"/>
    <lineage>
        <taxon>Eukaryota</taxon>
        <taxon>Metazoa</taxon>
        <taxon>Chordata</taxon>
        <taxon>Craniata</taxon>
        <taxon>Vertebrata</taxon>
        <taxon>Euteleostomi</taxon>
        <taxon>Actinopterygii</taxon>
        <taxon>Neopterygii</taxon>
        <taxon>Teleostei</taxon>
        <taxon>Neoteleostei</taxon>
        <taxon>Acanthomorphata</taxon>
        <taxon>Carangaria</taxon>
        <taxon>Pleuronectiformes</taxon>
        <taxon>Pleuronectoidei</taxon>
        <taxon>Pleuronectidae</taxon>
        <taxon>Pleuronectes</taxon>
    </lineage>
</organism>
<comment type="caution">
    <text evidence="2">The sequence shown here is derived from an EMBL/GenBank/DDBJ whole genome shotgun (WGS) entry which is preliminary data.</text>
</comment>
<name>A0A9N7U6V2_PLEPL</name>
<proteinExistence type="predicted"/>
<dbReference type="Proteomes" id="UP001153269">
    <property type="component" value="Unassembled WGS sequence"/>
</dbReference>